<dbReference type="InterPro" id="IPR036568">
    <property type="entry name" value="GGCT-like_sf"/>
</dbReference>
<dbReference type="SUPFAM" id="SSF110857">
    <property type="entry name" value="Gamma-glutamyl cyclotransferase-like"/>
    <property type="match status" value="1"/>
</dbReference>
<proteinExistence type="inferred from homology"/>
<evidence type="ECO:0000313" key="5">
    <source>
        <dbReference type="EMBL" id="CEK53349.1"/>
    </source>
</evidence>
<sequence>MAKRHMVFLYGTLKSGQPNFRVLSDPKTGAAKLLGNGLTVKRYPMVITPQYLFPFLLPVEGKGEHIEGEVYEVNEVKLKRLDEFEGHPDFYVREQVPIAFTRCKNHSPVSVTETLDCWVYFLPQYEPVMIELPYLKNYSFTAEDK</sequence>
<evidence type="ECO:0000256" key="2">
    <source>
        <dbReference type="PIRSR" id="PIRSR639126-1"/>
    </source>
</evidence>
<dbReference type="InterPro" id="IPR013024">
    <property type="entry name" value="GGCT-like"/>
</dbReference>
<evidence type="ECO:0000256" key="3">
    <source>
        <dbReference type="RuleBase" id="RU367036"/>
    </source>
</evidence>
<gene>
    <name evidence="5" type="primary">ORF19990</name>
</gene>
<protein>
    <recommendedName>
        <fullName evidence="3">Gamma-glutamylcyclotransferase family protein</fullName>
    </recommendedName>
</protein>
<dbReference type="PANTHER" id="PTHR12510">
    <property type="entry name" value="TROPONIN C-AKIN-1 PROTEIN"/>
    <property type="match status" value="1"/>
</dbReference>
<dbReference type="InterPro" id="IPR009288">
    <property type="entry name" value="AIG2-like_dom"/>
</dbReference>
<dbReference type="GO" id="GO:0005829">
    <property type="term" value="C:cytosol"/>
    <property type="evidence" value="ECO:0007669"/>
    <property type="project" value="TreeGrafter"/>
</dbReference>
<dbReference type="GO" id="GO:0061929">
    <property type="term" value="F:gamma-glutamylaminecyclotransferase activity"/>
    <property type="evidence" value="ECO:0007669"/>
    <property type="project" value="InterPro"/>
</dbReference>
<accession>A0A0B6YAY5</accession>
<evidence type="ECO:0000259" key="4">
    <source>
        <dbReference type="Pfam" id="PF06094"/>
    </source>
</evidence>
<feature type="active site" description="Proton acceptor" evidence="2">
    <location>
        <position position="85"/>
    </location>
</feature>
<dbReference type="AlphaFoldDB" id="A0A0B6YAY5"/>
<dbReference type="Gene3D" id="3.10.490.10">
    <property type="entry name" value="Gamma-glutamyl cyclotransferase-like"/>
    <property type="match status" value="1"/>
</dbReference>
<comment type="similarity">
    <text evidence="1 3">Belongs to the gamma-glutamylcyclotransferase family.</text>
</comment>
<dbReference type="PANTHER" id="PTHR12510:SF4">
    <property type="entry name" value="GAMMA-GLUTAMYLAMINECYCLOTRANSFERASE"/>
    <property type="match status" value="1"/>
</dbReference>
<organism evidence="5">
    <name type="scientific">Arion vulgaris</name>
    <dbReference type="NCBI Taxonomy" id="1028688"/>
    <lineage>
        <taxon>Eukaryota</taxon>
        <taxon>Metazoa</taxon>
        <taxon>Spiralia</taxon>
        <taxon>Lophotrochozoa</taxon>
        <taxon>Mollusca</taxon>
        <taxon>Gastropoda</taxon>
        <taxon>Heterobranchia</taxon>
        <taxon>Euthyneura</taxon>
        <taxon>Panpulmonata</taxon>
        <taxon>Eupulmonata</taxon>
        <taxon>Stylommatophora</taxon>
        <taxon>Helicina</taxon>
        <taxon>Arionoidea</taxon>
        <taxon>Arionidae</taxon>
        <taxon>Arion</taxon>
    </lineage>
</organism>
<dbReference type="EMBL" id="HACG01006484">
    <property type="protein sequence ID" value="CEK53349.1"/>
    <property type="molecule type" value="Transcribed_RNA"/>
</dbReference>
<evidence type="ECO:0000256" key="1">
    <source>
        <dbReference type="ARBA" id="ARBA00008861"/>
    </source>
</evidence>
<name>A0A0B6YAY5_9EUPU</name>
<dbReference type="InterPro" id="IPR039126">
    <property type="entry name" value="GGACT"/>
</dbReference>
<feature type="domain" description="Gamma-glutamylcyclotransferase AIG2-like" evidence="4">
    <location>
        <begin position="7"/>
        <end position="124"/>
    </location>
</feature>
<reference evidence="5" key="1">
    <citation type="submission" date="2014-12" db="EMBL/GenBank/DDBJ databases">
        <title>Insight into the proteome of Arion vulgaris.</title>
        <authorList>
            <person name="Aradska J."/>
            <person name="Bulat T."/>
            <person name="Smidak R."/>
            <person name="Sarate P."/>
            <person name="Gangsoo J."/>
            <person name="Sialana F."/>
            <person name="Bilban M."/>
            <person name="Lubec G."/>
        </authorList>
    </citation>
    <scope>NUCLEOTIDE SEQUENCE</scope>
    <source>
        <tissue evidence="5">Skin</tissue>
    </source>
</reference>
<dbReference type="CDD" id="cd06661">
    <property type="entry name" value="GGCT_like"/>
    <property type="match status" value="1"/>
</dbReference>
<dbReference type="Pfam" id="PF06094">
    <property type="entry name" value="GGACT"/>
    <property type="match status" value="1"/>
</dbReference>